<proteinExistence type="predicted"/>
<keyword evidence="2" id="KW-1185">Reference proteome</keyword>
<evidence type="ECO:0000313" key="2">
    <source>
        <dbReference type="Proteomes" id="UP000077315"/>
    </source>
</evidence>
<evidence type="ECO:0000313" key="1">
    <source>
        <dbReference type="EMBL" id="OAD68175.1"/>
    </source>
</evidence>
<name>A0A167KIC5_PHYB8</name>
<gene>
    <name evidence="1" type="ORF">PHYBLDRAFT_173665</name>
</gene>
<dbReference type="InParanoid" id="A0A167KIC5"/>
<dbReference type="GeneID" id="28997987"/>
<accession>A0A167KIC5</accession>
<dbReference type="Proteomes" id="UP000077315">
    <property type="component" value="Unassembled WGS sequence"/>
</dbReference>
<dbReference type="VEuPathDB" id="FungiDB:PHYBLDRAFT_173665"/>
<organism evidence="1 2">
    <name type="scientific">Phycomyces blakesleeanus (strain ATCC 8743b / DSM 1359 / FGSC 10004 / NBRC 33097 / NRRL 1555)</name>
    <dbReference type="NCBI Taxonomy" id="763407"/>
    <lineage>
        <taxon>Eukaryota</taxon>
        <taxon>Fungi</taxon>
        <taxon>Fungi incertae sedis</taxon>
        <taxon>Mucoromycota</taxon>
        <taxon>Mucoromycotina</taxon>
        <taxon>Mucoromycetes</taxon>
        <taxon>Mucorales</taxon>
        <taxon>Phycomycetaceae</taxon>
        <taxon>Phycomyces</taxon>
    </lineage>
</organism>
<dbReference type="RefSeq" id="XP_018286215.1">
    <property type="nucleotide sequence ID" value="XM_018437081.1"/>
</dbReference>
<reference evidence="2" key="1">
    <citation type="submission" date="2015-06" db="EMBL/GenBank/DDBJ databases">
        <title>Expansion of signal transduction pathways in fungi by whole-genome duplication.</title>
        <authorList>
            <consortium name="DOE Joint Genome Institute"/>
            <person name="Corrochano L.M."/>
            <person name="Kuo A."/>
            <person name="Marcet-Houben M."/>
            <person name="Polaino S."/>
            <person name="Salamov A."/>
            <person name="Villalobos J.M."/>
            <person name="Alvarez M.I."/>
            <person name="Avalos J."/>
            <person name="Benito E.P."/>
            <person name="Benoit I."/>
            <person name="Burger G."/>
            <person name="Camino L.P."/>
            <person name="Canovas D."/>
            <person name="Cerda-Olmedo E."/>
            <person name="Cheng J.-F."/>
            <person name="Dominguez A."/>
            <person name="Elias M."/>
            <person name="Eslava A.P."/>
            <person name="Glaser F."/>
            <person name="Grimwood J."/>
            <person name="Gutierrez G."/>
            <person name="Heitman J."/>
            <person name="Henrissat B."/>
            <person name="Iturriaga E.A."/>
            <person name="Lang B.F."/>
            <person name="Lavin J.L."/>
            <person name="Lee S."/>
            <person name="Li W."/>
            <person name="Lindquist E."/>
            <person name="Lopez-Garcia S."/>
            <person name="Luque E.M."/>
            <person name="Marcos A.T."/>
            <person name="Martin J."/>
            <person name="McCluskey K."/>
            <person name="Medina H.R."/>
            <person name="Miralles-Duran A."/>
            <person name="Miyazaki A."/>
            <person name="Munoz-Torres E."/>
            <person name="Oguiza J.A."/>
            <person name="Ohm R."/>
            <person name="Olmedo M."/>
            <person name="Orejas M."/>
            <person name="Ortiz-Castellanos L."/>
            <person name="Pisabarro A.G."/>
            <person name="Rodriguez-Romero J."/>
            <person name="Ruiz-Herrera J."/>
            <person name="Ruiz-Vazquez R."/>
            <person name="Sanz C."/>
            <person name="Schackwitz W."/>
            <person name="Schmutz J."/>
            <person name="Shahriari M."/>
            <person name="Shelest E."/>
            <person name="Silva-Franco F."/>
            <person name="Soanes D."/>
            <person name="Syed K."/>
            <person name="Tagua V.G."/>
            <person name="Talbot N.J."/>
            <person name="Thon M."/>
            <person name="De vries R.P."/>
            <person name="Wiebenga A."/>
            <person name="Yadav J.S."/>
            <person name="Braun E.L."/>
            <person name="Baker S."/>
            <person name="Garre V."/>
            <person name="Horwitz B."/>
            <person name="Torres-Martinez S."/>
            <person name="Idnurm A."/>
            <person name="Herrera-Estrella A."/>
            <person name="Gabaldon T."/>
            <person name="Grigoriev I.V."/>
        </authorList>
    </citation>
    <scope>NUCLEOTIDE SEQUENCE [LARGE SCALE GENOMIC DNA]</scope>
    <source>
        <strain evidence="2">NRRL 1555(-)</strain>
    </source>
</reference>
<protein>
    <submittedName>
        <fullName evidence="1">Uncharacterized protein</fullName>
    </submittedName>
</protein>
<sequence length="103" mass="12427">MNEWIKDYLNKNIKREHKRWNHQLLQLFPFIDSCTMHLSLDVLFAFVLMLCTENKNNNHFKKILRLSEDPHCIQYSTTPHYTCIGYAQLVLTMQLLAFVRREL</sequence>
<dbReference type="EMBL" id="KV440996">
    <property type="protein sequence ID" value="OAD68175.1"/>
    <property type="molecule type" value="Genomic_DNA"/>
</dbReference>
<dbReference type="AlphaFoldDB" id="A0A167KIC5"/>